<evidence type="ECO:0000313" key="1">
    <source>
        <dbReference type="EMBL" id="GEO67498.1"/>
    </source>
</evidence>
<sequence length="83" mass="9766">MMTAATRRRASWSWWARLQRLEVHESLELGLDVGRERAPTNINFTTTIKSPLFRLRWECPHNERDKLAAWVMSHQGNFADADQ</sequence>
<keyword evidence="2" id="KW-1185">Reference proteome</keyword>
<evidence type="ECO:0000313" key="2">
    <source>
        <dbReference type="Proteomes" id="UP000321691"/>
    </source>
</evidence>
<gene>
    <name evidence="1" type="ORF">LSP04_19170</name>
</gene>
<name>A0ABQ0WQW6_9LACO</name>
<protein>
    <submittedName>
        <fullName evidence="1">Uncharacterized protein</fullName>
    </submittedName>
</protein>
<reference evidence="1 2" key="1">
    <citation type="submission" date="2019-07" db="EMBL/GenBank/DDBJ databases">
        <title>Whole genome shotgun sequence of Lactobacillus spicheri NBRC 107155.</title>
        <authorList>
            <person name="Hosoyama A."/>
            <person name="Uohara A."/>
            <person name="Ohji S."/>
            <person name="Ichikawa N."/>
        </authorList>
    </citation>
    <scope>NUCLEOTIDE SEQUENCE [LARGE SCALE GENOMIC DNA]</scope>
    <source>
        <strain evidence="1 2">NBRC 107155</strain>
    </source>
</reference>
<organism evidence="1 2">
    <name type="scientific">Levilactobacillus spicheri</name>
    <dbReference type="NCBI Taxonomy" id="216463"/>
    <lineage>
        <taxon>Bacteria</taxon>
        <taxon>Bacillati</taxon>
        <taxon>Bacillota</taxon>
        <taxon>Bacilli</taxon>
        <taxon>Lactobacillales</taxon>
        <taxon>Lactobacillaceae</taxon>
        <taxon>Levilactobacillus</taxon>
    </lineage>
</organism>
<proteinExistence type="predicted"/>
<dbReference type="Proteomes" id="UP000321691">
    <property type="component" value="Unassembled WGS sequence"/>
</dbReference>
<accession>A0ABQ0WQW6</accession>
<comment type="caution">
    <text evidence="1">The sequence shown here is derived from an EMBL/GenBank/DDBJ whole genome shotgun (WGS) entry which is preliminary data.</text>
</comment>
<dbReference type="EMBL" id="BJZI01000032">
    <property type="protein sequence ID" value="GEO67498.1"/>
    <property type="molecule type" value="Genomic_DNA"/>
</dbReference>